<accession>A0AAU9CUC1</accession>
<protein>
    <submittedName>
        <fullName evidence="4">Nucleoside hydrolase</fullName>
    </submittedName>
</protein>
<dbReference type="GO" id="GO:0005829">
    <property type="term" value="C:cytosol"/>
    <property type="evidence" value="ECO:0007669"/>
    <property type="project" value="TreeGrafter"/>
</dbReference>
<evidence type="ECO:0000313" key="4">
    <source>
        <dbReference type="EMBL" id="BDR55956.1"/>
    </source>
</evidence>
<sequence>MKNFYLNHDGNIDDFVSLLLLLQMPEVNVIGVGVTDADGYVAPAADASRKMIDVFKKSDCKATVARSNSRAVHQFPKEWRLSAFSFNDFPILNEKREIKTPLAEKPAHLDMIDKIMQSETKVNLVMTGPLTDLARAIEVNPKITENIERLYWMGGALNEKGNVREPEHDGTAEWNAYWDPYAVKTVWESDLDIVLVALDSTNQVPLTEDLRFRWASQRKYPAIDLIGYGYSLVHSFEADSTYYLWDVLTTLVSNYPDLVDSKILKTSVITDGAGSGRTYLDEKNGRPVTFVTSVNAEAFYDKIDELAKSAAYNN</sequence>
<dbReference type="KEGG" id="xak:KIMC2_05180"/>
<dbReference type="InterPro" id="IPR001910">
    <property type="entry name" value="Inosine/uridine_hydrolase_dom"/>
</dbReference>
<dbReference type="AlphaFoldDB" id="A0AAU9CUC1"/>
<keyword evidence="1 4" id="KW-0378">Hydrolase</keyword>
<dbReference type="GO" id="GO:0008477">
    <property type="term" value="F:purine nucleosidase activity"/>
    <property type="evidence" value="ECO:0007669"/>
    <property type="project" value="TreeGrafter"/>
</dbReference>
<proteinExistence type="predicted"/>
<evidence type="ECO:0000313" key="5">
    <source>
        <dbReference type="Proteomes" id="UP001321804"/>
    </source>
</evidence>
<organism evidence="4 5">
    <name type="scientific">Xylocopilactobacillus apis</name>
    <dbReference type="NCBI Taxonomy" id="2932183"/>
    <lineage>
        <taxon>Bacteria</taxon>
        <taxon>Bacillati</taxon>
        <taxon>Bacillota</taxon>
        <taxon>Bacilli</taxon>
        <taxon>Lactobacillales</taxon>
        <taxon>Lactobacillaceae</taxon>
        <taxon>Xylocopilactobacillus</taxon>
    </lineage>
</organism>
<dbReference type="RefSeq" id="WP_317697743.1">
    <property type="nucleotide sequence ID" value="NZ_AP026801.1"/>
</dbReference>
<dbReference type="Pfam" id="PF01156">
    <property type="entry name" value="IU_nuc_hydro"/>
    <property type="match status" value="1"/>
</dbReference>
<evidence type="ECO:0000256" key="2">
    <source>
        <dbReference type="ARBA" id="ARBA00023295"/>
    </source>
</evidence>
<dbReference type="PANTHER" id="PTHR12304:SF46">
    <property type="entry name" value="INOSINE-ADENOSINE-GUANOSINE-NUCLEOSIDE HYDROLASE"/>
    <property type="match status" value="1"/>
</dbReference>
<keyword evidence="2" id="KW-0326">Glycosidase</keyword>
<dbReference type="CDD" id="cd02647">
    <property type="entry name" value="nuc_hydro_TvIAG"/>
    <property type="match status" value="1"/>
</dbReference>
<gene>
    <name evidence="4" type="ORF">KIMC2_05180</name>
</gene>
<reference evidence="4 5" key="1">
    <citation type="journal article" date="2023" name="Microbiol. Spectr.">
        <title>Symbiosis of Carpenter Bees with Uncharacterized Lactic Acid Bacteria Showing NAD Auxotrophy.</title>
        <authorList>
            <person name="Kawasaki S."/>
            <person name="Ozawa K."/>
            <person name="Mori T."/>
            <person name="Yamamoto A."/>
            <person name="Ito M."/>
            <person name="Ohkuma M."/>
            <person name="Sakamoto M."/>
            <person name="Matsutani M."/>
        </authorList>
    </citation>
    <scope>NUCLEOTIDE SEQUENCE [LARGE SCALE GENOMIC DNA]</scope>
    <source>
        <strain evidence="4 5">KimC2</strain>
    </source>
</reference>
<dbReference type="InterPro" id="IPR023186">
    <property type="entry name" value="IUNH"/>
</dbReference>
<evidence type="ECO:0000256" key="1">
    <source>
        <dbReference type="ARBA" id="ARBA00022801"/>
    </source>
</evidence>
<dbReference type="SUPFAM" id="SSF53590">
    <property type="entry name" value="Nucleoside hydrolase"/>
    <property type="match status" value="1"/>
</dbReference>
<evidence type="ECO:0000259" key="3">
    <source>
        <dbReference type="Pfam" id="PF01156"/>
    </source>
</evidence>
<dbReference type="Gene3D" id="3.90.245.10">
    <property type="entry name" value="Ribonucleoside hydrolase-like"/>
    <property type="match status" value="1"/>
</dbReference>
<dbReference type="GO" id="GO:0006152">
    <property type="term" value="P:purine nucleoside catabolic process"/>
    <property type="evidence" value="ECO:0007669"/>
    <property type="project" value="TreeGrafter"/>
</dbReference>
<keyword evidence="5" id="KW-1185">Reference proteome</keyword>
<feature type="domain" description="Inosine/uridine-preferring nucleoside hydrolase" evidence="3">
    <location>
        <begin position="5"/>
        <end position="301"/>
    </location>
</feature>
<dbReference type="InterPro" id="IPR036452">
    <property type="entry name" value="Ribo_hydro-like"/>
</dbReference>
<name>A0AAU9CUC1_9LACO</name>
<dbReference type="Proteomes" id="UP001321804">
    <property type="component" value="Chromosome"/>
</dbReference>
<dbReference type="PANTHER" id="PTHR12304">
    <property type="entry name" value="INOSINE-URIDINE PREFERRING NUCLEOSIDE HYDROLASE"/>
    <property type="match status" value="1"/>
</dbReference>
<dbReference type="EMBL" id="AP026801">
    <property type="protein sequence ID" value="BDR55956.1"/>
    <property type="molecule type" value="Genomic_DNA"/>
</dbReference>